<evidence type="ECO:0000313" key="1">
    <source>
        <dbReference type="EMBL" id="KKK88795.1"/>
    </source>
</evidence>
<protein>
    <submittedName>
        <fullName evidence="1">Uncharacterized protein</fullName>
    </submittedName>
</protein>
<comment type="caution">
    <text evidence="1">The sequence shown here is derived from an EMBL/GenBank/DDBJ whole genome shotgun (WGS) entry which is preliminary data.</text>
</comment>
<name>A0A0F8ZS67_9ZZZZ</name>
<proteinExistence type="predicted"/>
<gene>
    <name evidence="1" type="ORF">LCGC14_2739580</name>
</gene>
<reference evidence="1" key="1">
    <citation type="journal article" date="2015" name="Nature">
        <title>Complex archaea that bridge the gap between prokaryotes and eukaryotes.</title>
        <authorList>
            <person name="Spang A."/>
            <person name="Saw J.H."/>
            <person name="Jorgensen S.L."/>
            <person name="Zaremba-Niedzwiedzka K."/>
            <person name="Martijn J."/>
            <person name="Lind A.E."/>
            <person name="van Eijk R."/>
            <person name="Schleper C."/>
            <person name="Guy L."/>
            <person name="Ettema T.J."/>
        </authorList>
    </citation>
    <scope>NUCLEOTIDE SEQUENCE</scope>
</reference>
<sequence>VLAAWLRNRKLKVDLHEHRMAADLCKLKKLHPNREFPGMESIMSPHQLHVTGTFGEISVVRGGLSFGDFEIYSLDGDLFAGIRRYRDVEHAGKTIYALLTTGMFDEGVPRVFFPLEDLFGNNSGPDGSVQDVME</sequence>
<accession>A0A0F8ZS67</accession>
<dbReference type="EMBL" id="LAZR01049798">
    <property type="protein sequence ID" value="KKK88795.1"/>
    <property type="molecule type" value="Genomic_DNA"/>
</dbReference>
<organism evidence="1">
    <name type="scientific">marine sediment metagenome</name>
    <dbReference type="NCBI Taxonomy" id="412755"/>
    <lineage>
        <taxon>unclassified sequences</taxon>
        <taxon>metagenomes</taxon>
        <taxon>ecological metagenomes</taxon>
    </lineage>
</organism>
<feature type="non-terminal residue" evidence="1">
    <location>
        <position position="1"/>
    </location>
</feature>
<dbReference type="AlphaFoldDB" id="A0A0F8ZS67"/>